<evidence type="ECO:0000256" key="1">
    <source>
        <dbReference type="SAM" id="MobiDB-lite"/>
    </source>
</evidence>
<name>A0AAW0KPE8_QUESU</name>
<dbReference type="PANTHER" id="PTHR35218">
    <property type="entry name" value="RNASE H DOMAIN-CONTAINING PROTEIN"/>
    <property type="match status" value="1"/>
</dbReference>
<organism evidence="3 4">
    <name type="scientific">Quercus suber</name>
    <name type="common">Cork oak</name>
    <dbReference type="NCBI Taxonomy" id="58331"/>
    <lineage>
        <taxon>Eukaryota</taxon>
        <taxon>Viridiplantae</taxon>
        <taxon>Streptophyta</taxon>
        <taxon>Embryophyta</taxon>
        <taxon>Tracheophyta</taxon>
        <taxon>Spermatophyta</taxon>
        <taxon>Magnoliopsida</taxon>
        <taxon>eudicotyledons</taxon>
        <taxon>Gunneridae</taxon>
        <taxon>Pentapetalae</taxon>
        <taxon>rosids</taxon>
        <taxon>fabids</taxon>
        <taxon>Fagales</taxon>
        <taxon>Fagaceae</taxon>
        <taxon>Quercus</taxon>
    </lineage>
</organism>
<feature type="domain" description="RNase H type-1" evidence="2">
    <location>
        <begin position="253"/>
        <end position="308"/>
    </location>
</feature>
<evidence type="ECO:0000313" key="3">
    <source>
        <dbReference type="EMBL" id="KAK7841089.1"/>
    </source>
</evidence>
<dbReference type="PANTHER" id="PTHR35218:SF9">
    <property type="entry name" value="ENDONUCLEASE_EXONUCLEASE_PHOSPHATASE DOMAIN-CONTAINING PROTEIN"/>
    <property type="match status" value="1"/>
</dbReference>
<feature type="region of interest" description="Disordered" evidence="1">
    <location>
        <begin position="1"/>
        <end position="21"/>
    </location>
</feature>
<reference evidence="3 4" key="1">
    <citation type="journal article" date="2018" name="Sci. Data">
        <title>The draft genome sequence of cork oak.</title>
        <authorList>
            <person name="Ramos A.M."/>
            <person name="Usie A."/>
            <person name="Barbosa P."/>
            <person name="Barros P.M."/>
            <person name="Capote T."/>
            <person name="Chaves I."/>
            <person name="Simoes F."/>
            <person name="Abreu I."/>
            <person name="Carrasquinho I."/>
            <person name="Faro C."/>
            <person name="Guimaraes J.B."/>
            <person name="Mendonca D."/>
            <person name="Nobrega F."/>
            <person name="Rodrigues L."/>
            <person name="Saibo N.J.M."/>
            <person name="Varela M.C."/>
            <person name="Egas C."/>
            <person name="Matos J."/>
            <person name="Miguel C.M."/>
            <person name="Oliveira M.M."/>
            <person name="Ricardo C.P."/>
            <person name="Goncalves S."/>
        </authorList>
    </citation>
    <scope>NUCLEOTIDE SEQUENCE [LARGE SCALE GENOMIC DNA]</scope>
    <source>
        <strain evidence="4">cv. HL8</strain>
    </source>
</reference>
<gene>
    <name evidence="3" type="ORF">CFP56_015784</name>
</gene>
<keyword evidence="4" id="KW-1185">Reference proteome</keyword>
<dbReference type="Proteomes" id="UP000237347">
    <property type="component" value="Unassembled WGS sequence"/>
</dbReference>
<dbReference type="GO" id="GO:0004523">
    <property type="term" value="F:RNA-DNA hybrid ribonuclease activity"/>
    <property type="evidence" value="ECO:0007669"/>
    <property type="project" value="InterPro"/>
</dbReference>
<evidence type="ECO:0000259" key="2">
    <source>
        <dbReference type="Pfam" id="PF13456"/>
    </source>
</evidence>
<dbReference type="InterPro" id="IPR002156">
    <property type="entry name" value="RNaseH_domain"/>
</dbReference>
<dbReference type="GO" id="GO:0003676">
    <property type="term" value="F:nucleic acid binding"/>
    <property type="evidence" value="ECO:0007669"/>
    <property type="project" value="InterPro"/>
</dbReference>
<dbReference type="EMBL" id="PKMF04000248">
    <property type="protein sequence ID" value="KAK7841089.1"/>
    <property type="molecule type" value="Genomic_DNA"/>
</dbReference>
<dbReference type="AlphaFoldDB" id="A0AAW0KPE8"/>
<accession>A0AAW0KPE8</accession>
<proteinExistence type="predicted"/>
<comment type="caution">
    <text evidence="3">The sequence shown here is derived from an EMBL/GenBank/DDBJ whole genome shotgun (WGS) entry which is preliminary data.</text>
</comment>
<evidence type="ECO:0000313" key="4">
    <source>
        <dbReference type="Proteomes" id="UP000237347"/>
    </source>
</evidence>
<dbReference type="Pfam" id="PF13456">
    <property type="entry name" value="RVT_3"/>
    <property type="match status" value="1"/>
</dbReference>
<protein>
    <recommendedName>
        <fullName evidence="2">RNase H type-1 domain-containing protein</fullName>
    </recommendedName>
</protein>
<sequence>MCDAVDPGNSSKHHGVDLTQSDWDMKVDKGGDVSNHPLGANKPNFSNNVSDMIRRHCPAIMIISETKLYGIRAQNIIDRLPFDGAIVTNSFGRSGGLWLLWDSDQVEGVVCDAWSSLPTLQQAVESFSEKARIWNRSHFGNLFQRKNRVLARLKGIQESLTASPSTHLINLEKMLRGEFAEVAKLEEEFWAMKSRILWLVEKDRNTSFYHIAALVRRRRNRIVCLKDRMGNWINGDREISEFIREDFSDLFTSGVTVVIDLVRKESNNLNSFDVLVADCKEGLKKISNVRLLHCFRETNKCADNLARRDALLNQVFTVFIHLPSEVGVLIRLDARGTFV</sequence>